<dbReference type="AlphaFoldDB" id="A0A8J4Q0E8"/>
<evidence type="ECO:0000256" key="24">
    <source>
        <dbReference type="SAM" id="MobiDB-lite"/>
    </source>
</evidence>
<keyword evidence="18 25" id="KW-0472">Membrane</keyword>
<dbReference type="SUPFAM" id="SSF52467">
    <property type="entry name" value="DHS-like NAD/FAD-binding domain"/>
    <property type="match status" value="1"/>
</dbReference>
<dbReference type="Gene3D" id="3.40.50.1220">
    <property type="entry name" value="TPP-binding domain"/>
    <property type="match status" value="1"/>
</dbReference>
<dbReference type="SUPFAM" id="SSF52283">
    <property type="entry name" value="Formate/glycerate dehydrogenase catalytic domain-like"/>
    <property type="match status" value="1"/>
</dbReference>
<dbReference type="GO" id="GO:0006740">
    <property type="term" value="P:NADPH regeneration"/>
    <property type="evidence" value="ECO:0007669"/>
    <property type="project" value="TreeGrafter"/>
</dbReference>
<name>A0A8J4Q0E8_9MYCE</name>
<dbReference type="Pfam" id="PF02233">
    <property type="entry name" value="PNTB"/>
    <property type="match status" value="1"/>
</dbReference>
<gene>
    <name evidence="28" type="ORF">CYY_000019</name>
</gene>
<keyword evidence="10" id="KW-0999">Mitochondrion inner membrane</keyword>
<dbReference type="GO" id="GO:0050661">
    <property type="term" value="F:NADP binding"/>
    <property type="evidence" value="ECO:0007669"/>
    <property type="project" value="TreeGrafter"/>
</dbReference>
<evidence type="ECO:0000256" key="19">
    <source>
        <dbReference type="ARBA" id="ARBA00048202"/>
    </source>
</evidence>
<keyword evidence="7" id="KW-0997">Cell inner membrane</keyword>
<keyword evidence="12" id="KW-0809">Transit peptide</keyword>
<feature type="region of interest" description="Disordered" evidence="24">
    <location>
        <begin position="39"/>
        <end position="65"/>
    </location>
</feature>
<dbReference type="PROSITE" id="PS00836">
    <property type="entry name" value="ALADH_PNT_1"/>
    <property type="match status" value="1"/>
</dbReference>
<keyword evidence="16" id="KW-0520">NAD</keyword>
<evidence type="ECO:0000256" key="13">
    <source>
        <dbReference type="ARBA" id="ARBA00022967"/>
    </source>
</evidence>
<evidence type="ECO:0000259" key="27">
    <source>
        <dbReference type="SMART" id="SM01003"/>
    </source>
</evidence>
<sequence>MNNLISLIGKHAPKKNIVCGATPSLLTIPQISFTTLNFSSSSSQSNSNTCKKYFSSSTPNSSSNVPIKSRIQKESLLFPKPIKSKIFNPDKLYDFKRFFSDSKKLFSQANEKSHAELFEEALTNSSKGRPLDEITIGVPKEIFTNEKRVAITPENVALLLKKGFKQVIVEEGAGQGAKFLDSQYQDAGAKIVTAEQVFAESDIILKVRGPQFNSSLGKHEVELMSPGTTLLSFLFPAQNQETLKLLADKKITAVAMDCVPRISRSQVFDALSSMANISGYKAVMEASNYFGRFFAGQITAAGKIPPAKVLVIGAGVAGLSAIGAAKSLGAIVRGFDTRAAAKEQVISMGGEFLEVHVKESGEGSGGYGKVMSKEFIEAEMALFLKQCKEVDIVITTALIPGQPAPKLITKEMVEAMKSGSVIVDLASETGGNCELTKPGEVINHRGVSILGFYDLPSRMATQASSLYSNNVTKLLLSFTTGDKEKDVKKEFKLDFADEVVRGSTVLHKGQLIWPAPKKEVPKPATPPPSAENTIAAASQKAMKEDENSFKATLKKAVAATAAMVAAVGMSVTMPAEFMVQVTTFSLAAIIGYKVVWGVTPALHSPLMSITNAISGIVAVAGLHLMGGGYVPTTTGQLCAAVAVFIASINIAGGFTITKRMLDMFRLPTDKPTFENLYALPSAGFLAAYLASVGTGAPALHQFAFLTSSLLCIMSISGLSSPKTARLGNILGMGGVGIGLAATLSHLGLGPELLTQVGVLGLSGGLLGYMISKKVGLTELPQLTAAFHSFVGLAAVLASGASLLHDYDTFAALDNIHKCSIYLGALIGGITFTGSLVAFGKLQGKIGNWVISSKPTLLPNRNLINGSLALANVGAFAVFLTTSNPALGLACLGATTVLSFVQGHLLTAAIGGADMPVVITVLNSYSGLALIAEGFMLNSTLLNIVGTVIASSGAILSWIMCVAMNRSLVSVIFGGYGTSSTGKGEAMKITGTHTEVNVDQAAEMVLNAKNIVIVPGYGLVVSKAQYAVSELTAALTEKGYKVRFIIHTVAGRMPGQLNIQLSEAKVPYDIVHEMEDIHDMETIDLAIVIGANDTVNSAAQEDPNSIIAGMPVIEVWKAKNCLVLKRSLATGYADVPNPVFTKPNTSMLLGDAKNTVEALSKIVKSKLNEGNH</sequence>
<evidence type="ECO:0000313" key="29">
    <source>
        <dbReference type="Proteomes" id="UP000695562"/>
    </source>
</evidence>
<comment type="caution">
    <text evidence="28">The sequence shown here is derived from an EMBL/GenBank/DDBJ whole genome shotgun (WGS) entry which is preliminary data.</text>
</comment>
<keyword evidence="9" id="KW-0547">Nucleotide-binding</keyword>
<dbReference type="Pfam" id="PF01262">
    <property type="entry name" value="AlaDh_PNT_C"/>
    <property type="match status" value="1"/>
</dbReference>
<dbReference type="EC" id="7.1.1.1" evidence="5"/>
<keyword evidence="11" id="KW-0521">NADP</keyword>
<feature type="transmembrane region" description="Helical" evidence="25">
    <location>
        <begin position="782"/>
        <end position="800"/>
    </location>
</feature>
<dbReference type="GO" id="GO:0005886">
    <property type="term" value="C:plasma membrane"/>
    <property type="evidence" value="ECO:0007669"/>
    <property type="project" value="UniProtKB-SubCell"/>
</dbReference>
<feature type="domain" description="Alanine dehydrogenase/pyridine nucleotide transhydrogenase NAD(H)-binding" evidence="26">
    <location>
        <begin position="287"/>
        <end position="451"/>
    </location>
</feature>
<dbReference type="GO" id="GO:0008750">
    <property type="term" value="F:proton-translocating NAD(P)+ transhydrogenase activity"/>
    <property type="evidence" value="ECO:0007669"/>
    <property type="project" value="UniProtKB-EC"/>
</dbReference>
<evidence type="ECO:0000256" key="11">
    <source>
        <dbReference type="ARBA" id="ARBA00022857"/>
    </source>
</evidence>
<keyword evidence="8 25" id="KW-0812">Transmembrane</keyword>
<evidence type="ECO:0000256" key="20">
    <source>
        <dbReference type="ARBA" id="ARBA00054910"/>
    </source>
</evidence>
<dbReference type="Pfam" id="PF12769">
    <property type="entry name" value="PNTB_4TM"/>
    <property type="match status" value="1"/>
</dbReference>
<keyword evidence="15" id="KW-0007">Acetylation</keyword>
<reference evidence="28" key="1">
    <citation type="submission" date="2020-01" db="EMBL/GenBank/DDBJ databases">
        <title>Development of genomics and gene disruption for Polysphondylium violaceum indicates a role for the polyketide synthase stlB in stalk morphogenesis.</title>
        <authorList>
            <person name="Narita B."/>
            <person name="Kawabe Y."/>
            <person name="Kin K."/>
            <person name="Saito T."/>
            <person name="Gibbs R."/>
            <person name="Kuspa A."/>
            <person name="Muzny D."/>
            <person name="Queller D."/>
            <person name="Richards S."/>
            <person name="Strassman J."/>
            <person name="Sucgang R."/>
            <person name="Worley K."/>
            <person name="Schaap P."/>
        </authorList>
    </citation>
    <scope>NUCLEOTIDE SEQUENCE</scope>
    <source>
        <strain evidence="28">QSvi11</strain>
    </source>
</reference>
<keyword evidence="17" id="KW-0496">Mitochondrion</keyword>
<evidence type="ECO:0000256" key="18">
    <source>
        <dbReference type="ARBA" id="ARBA00023136"/>
    </source>
</evidence>
<feature type="transmembrane region" description="Helical" evidence="25">
    <location>
        <begin position="634"/>
        <end position="656"/>
    </location>
</feature>
<evidence type="ECO:0000256" key="17">
    <source>
        <dbReference type="ARBA" id="ARBA00023128"/>
    </source>
</evidence>
<keyword evidence="29" id="KW-1185">Reference proteome</keyword>
<comment type="similarity">
    <text evidence="21">In the C-terminal section; belongs to the PNT beta subunit family.</text>
</comment>
<evidence type="ECO:0000256" key="7">
    <source>
        <dbReference type="ARBA" id="ARBA00022519"/>
    </source>
</evidence>
<evidence type="ECO:0000256" key="4">
    <source>
        <dbReference type="ARBA" id="ARBA00011738"/>
    </source>
</evidence>
<evidence type="ECO:0000256" key="6">
    <source>
        <dbReference type="ARBA" id="ARBA00022475"/>
    </source>
</evidence>
<feature type="domain" description="Alanine dehydrogenase/pyridine nucleotide transhydrogenase N-terminal" evidence="27">
    <location>
        <begin position="137"/>
        <end position="278"/>
    </location>
</feature>
<dbReference type="GO" id="GO:0016491">
    <property type="term" value="F:oxidoreductase activity"/>
    <property type="evidence" value="ECO:0007669"/>
    <property type="project" value="InterPro"/>
</dbReference>
<feature type="transmembrane region" description="Helical" evidence="25">
    <location>
        <begin position="676"/>
        <end position="696"/>
    </location>
</feature>
<feature type="transmembrane region" description="Helical" evidence="25">
    <location>
        <begin position="940"/>
        <end position="962"/>
    </location>
</feature>
<dbReference type="InterPro" id="IPR034300">
    <property type="entry name" value="PNTB-like"/>
</dbReference>
<feature type="transmembrane region" description="Helical" evidence="25">
    <location>
        <begin position="702"/>
        <end position="719"/>
    </location>
</feature>
<dbReference type="SUPFAM" id="SSF51735">
    <property type="entry name" value="NAD(P)-binding Rossmann-fold domains"/>
    <property type="match status" value="1"/>
</dbReference>
<organism evidence="28 29">
    <name type="scientific">Polysphondylium violaceum</name>
    <dbReference type="NCBI Taxonomy" id="133409"/>
    <lineage>
        <taxon>Eukaryota</taxon>
        <taxon>Amoebozoa</taxon>
        <taxon>Evosea</taxon>
        <taxon>Eumycetozoa</taxon>
        <taxon>Dictyostelia</taxon>
        <taxon>Dictyosteliales</taxon>
        <taxon>Dictyosteliaceae</taxon>
        <taxon>Polysphondylium</taxon>
    </lineage>
</organism>
<comment type="catalytic activity">
    <reaction evidence="19">
        <text>NAD(+) + NADPH + H(+)(in) = NADH + NADP(+) + H(+)(out)</text>
        <dbReference type="Rhea" id="RHEA:47992"/>
        <dbReference type="ChEBI" id="CHEBI:15378"/>
        <dbReference type="ChEBI" id="CHEBI:57540"/>
        <dbReference type="ChEBI" id="CHEBI:57783"/>
        <dbReference type="ChEBI" id="CHEBI:57945"/>
        <dbReference type="ChEBI" id="CHEBI:58349"/>
        <dbReference type="EC" id="7.1.1.1"/>
    </reaction>
</comment>
<feature type="transmembrane region" description="Helical" evidence="25">
    <location>
        <begin position="820"/>
        <end position="841"/>
    </location>
</feature>
<evidence type="ECO:0000256" key="8">
    <source>
        <dbReference type="ARBA" id="ARBA00022692"/>
    </source>
</evidence>
<dbReference type="NCBIfam" id="NF006942">
    <property type="entry name" value="PRK09424.1"/>
    <property type="match status" value="1"/>
</dbReference>
<evidence type="ECO:0000256" key="22">
    <source>
        <dbReference type="ARBA" id="ARBA00074145"/>
    </source>
</evidence>
<feature type="transmembrane region" description="Helical" evidence="25">
    <location>
        <begin position="862"/>
        <end position="879"/>
    </location>
</feature>
<dbReference type="InterPro" id="IPR024605">
    <property type="entry name" value="NADP_transhyd_a_C"/>
</dbReference>
<dbReference type="InterPro" id="IPR008143">
    <property type="entry name" value="Ala_DH/PNT_CS2"/>
</dbReference>
<dbReference type="GO" id="GO:0005743">
    <property type="term" value="C:mitochondrial inner membrane"/>
    <property type="evidence" value="ECO:0007669"/>
    <property type="project" value="UniProtKB-SubCell"/>
</dbReference>
<evidence type="ECO:0000256" key="2">
    <source>
        <dbReference type="ARBA" id="ARBA00004429"/>
    </source>
</evidence>
<evidence type="ECO:0000256" key="5">
    <source>
        <dbReference type="ARBA" id="ARBA00012943"/>
    </source>
</evidence>
<comment type="subcellular location">
    <subcellularLocation>
        <location evidence="2">Cell inner membrane</location>
        <topology evidence="2">Multi-pass membrane protein</topology>
    </subcellularLocation>
    <subcellularLocation>
        <location evidence="1">Mitochondrion inner membrane</location>
        <topology evidence="1">Multi-pass membrane protein</topology>
        <orientation evidence="1">Matrix side</orientation>
    </subcellularLocation>
</comment>
<evidence type="ECO:0000256" key="12">
    <source>
        <dbReference type="ARBA" id="ARBA00022946"/>
    </source>
</evidence>
<dbReference type="InterPro" id="IPR007886">
    <property type="entry name" value="AlaDH/PNT_N"/>
</dbReference>
<dbReference type="FunFam" id="3.40.50.1220:FF:000002">
    <property type="entry name" value="NAD(P) transhydrogenase subunit beta"/>
    <property type="match status" value="1"/>
</dbReference>
<keyword evidence="13" id="KW-1278">Translocase</keyword>
<dbReference type="InterPro" id="IPR007698">
    <property type="entry name" value="AlaDH/PNT_NAD(H)-bd"/>
</dbReference>
<evidence type="ECO:0000256" key="3">
    <source>
        <dbReference type="ARBA" id="ARBA00005624"/>
    </source>
</evidence>
<dbReference type="OrthoDB" id="37244at2759"/>
<dbReference type="SMART" id="SM01003">
    <property type="entry name" value="AlaDh_PNT_N"/>
    <property type="match status" value="1"/>
</dbReference>
<dbReference type="PROSITE" id="PS00837">
    <property type="entry name" value="ALADH_PNT_2"/>
    <property type="match status" value="1"/>
</dbReference>
<dbReference type="FunFam" id="3.40.50.720:FF:000028">
    <property type="entry name" value="NAD(P) transhydrogenase subunit alpha"/>
    <property type="match status" value="1"/>
</dbReference>
<dbReference type="CDD" id="cd05304">
    <property type="entry name" value="Rubrum_tdh"/>
    <property type="match status" value="1"/>
</dbReference>
<dbReference type="PANTHER" id="PTHR10160:SF19">
    <property type="entry name" value="PROTON-TRANSLOCATING NAD(P)(+) TRANSHYDROGENASE"/>
    <property type="match status" value="1"/>
</dbReference>
<dbReference type="InterPro" id="IPR029035">
    <property type="entry name" value="DHS-like_NAD/FAD-binding_dom"/>
</dbReference>
<accession>A0A8J4Q0E8</accession>
<dbReference type="Gene3D" id="3.40.50.720">
    <property type="entry name" value="NAD(P)-binding Rossmann-like Domain"/>
    <property type="match status" value="2"/>
</dbReference>
<dbReference type="SMART" id="SM01002">
    <property type="entry name" value="AlaDh_PNT_C"/>
    <property type="match status" value="1"/>
</dbReference>
<evidence type="ECO:0000256" key="16">
    <source>
        <dbReference type="ARBA" id="ARBA00023027"/>
    </source>
</evidence>
<dbReference type="InterPro" id="IPR036291">
    <property type="entry name" value="NAD(P)-bd_dom_sf"/>
</dbReference>
<feature type="compositionally biased region" description="Low complexity" evidence="24">
    <location>
        <begin position="39"/>
        <end position="64"/>
    </location>
</feature>
<evidence type="ECO:0000256" key="23">
    <source>
        <dbReference type="ARBA" id="ARBA00079255"/>
    </source>
</evidence>
<evidence type="ECO:0000256" key="21">
    <source>
        <dbReference type="ARBA" id="ARBA00061558"/>
    </source>
</evidence>
<comment type="subunit">
    <text evidence="4">Homodimer.</text>
</comment>
<evidence type="ECO:0000256" key="25">
    <source>
        <dbReference type="SAM" id="Phobius"/>
    </source>
</evidence>
<dbReference type="EMBL" id="AJWJ01000001">
    <property type="protein sequence ID" value="KAF2078648.1"/>
    <property type="molecule type" value="Genomic_DNA"/>
</dbReference>
<evidence type="ECO:0000313" key="28">
    <source>
        <dbReference type="EMBL" id="KAF2078648.1"/>
    </source>
</evidence>
<comment type="similarity">
    <text evidence="3">In the N-terminal section; belongs to the AlaDH/PNT family.</text>
</comment>
<evidence type="ECO:0000259" key="26">
    <source>
        <dbReference type="SMART" id="SM01002"/>
    </source>
</evidence>
<feature type="transmembrane region" description="Helical" evidence="25">
    <location>
        <begin position="916"/>
        <end position="934"/>
    </location>
</feature>
<evidence type="ECO:0000256" key="15">
    <source>
        <dbReference type="ARBA" id="ARBA00022990"/>
    </source>
</evidence>
<dbReference type="Pfam" id="PF05222">
    <property type="entry name" value="AlaDh_PNT_N"/>
    <property type="match status" value="1"/>
</dbReference>
<keyword evidence="14 25" id="KW-1133">Transmembrane helix</keyword>
<evidence type="ECO:0000256" key="10">
    <source>
        <dbReference type="ARBA" id="ARBA00022792"/>
    </source>
</evidence>
<feature type="transmembrane region" description="Helical" evidence="25">
    <location>
        <begin position="608"/>
        <end position="628"/>
    </location>
</feature>
<feature type="transmembrane region" description="Helical" evidence="25">
    <location>
        <begin position="577"/>
        <end position="596"/>
    </location>
</feature>
<feature type="transmembrane region" description="Helical" evidence="25">
    <location>
        <begin position="752"/>
        <end position="770"/>
    </location>
</feature>
<evidence type="ECO:0000256" key="1">
    <source>
        <dbReference type="ARBA" id="ARBA00004292"/>
    </source>
</evidence>
<feature type="transmembrane region" description="Helical" evidence="25">
    <location>
        <begin position="726"/>
        <end position="746"/>
    </location>
</feature>
<evidence type="ECO:0000256" key="9">
    <source>
        <dbReference type="ARBA" id="ARBA00022741"/>
    </source>
</evidence>
<proteinExistence type="inferred from homology"/>
<dbReference type="NCBIfam" id="TIGR00561">
    <property type="entry name" value="pntA"/>
    <property type="match status" value="1"/>
</dbReference>
<evidence type="ECO:0000256" key="14">
    <source>
        <dbReference type="ARBA" id="ARBA00022989"/>
    </source>
</evidence>
<dbReference type="Proteomes" id="UP000695562">
    <property type="component" value="Unassembled WGS sequence"/>
</dbReference>
<dbReference type="PANTHER" id="PTHR10160">
    <property type="entry name" value="NAD(P) TRANSHYDROGENASE"/>
    <property type="match status" value="1"/>
</dbReference>
<keyword evidence="6" id="KW-1003">Cell membrane</keyword>
<dbReference type="InterPro" id="IPR026255">
    <property type="entry name" value="NADP_transhyd_a"/>
</dbReference>
<dbReference type="InterPro" id="IPR008142">
    <property type="entry name" value="AlaDH/PNT_CS1"/>
</dbReference>
<feature type="transmembrane region" description="Helical" evidence="25">
    <location>
        <begin position="885"/>
        <end position="909"/>
    </location>
</feature>
<protein>
    <recommendedName>
        <fullName evidence="22">NAD(P) transhydrogenase, mitochondrial</fullName>
        <ecNumber evidence="5">7.1.1.1</ecNumber>
    </recommendedName>
    <alternativeName>
        <fullName evidence="23">Nicotinamide nucleotide transhydrogenase</fullName>
    </alternativeName>
</protein>
<comment type="function">
    <text evidence="20">The transhydrogenation between NADH and NADP is coupled to respiration and ATP hydrolysis and functions as a proton pump across the membrane. May play a role in reactive oxygen species (ROS) detoxification in the adrenal gland.</text>
</comment>